<dbReference type="GO" id="GO:0016491">
    <property type="term" value="F:oxidoreductase activity"/>
    <property type="evidence" value="ECO:0007669"/>
    <property type="project" value="UniProtKB-KW"/>
</dbReference>
<organism evidence="3 4">
    <name type="scientific">Chryseobacterium shigense</name>
    <dbReference type="NCBI Taxonomy" id="297244"/>
    <lineage>
        <taxon>Bacteria</taxon>
        <taxon>Pseudomonadati</taxon>
        <taxon>Bacteroidota</taxon>
        <taxon>Flavobacteriia</taxon>
        <taxon>Flavobacteriales</taxon>
        <taxon>Weeksellaceae</taxon>
        <taxon>Chryseobacterium group</taxon>
        <taxon>Chryseobacterium</taxon>
    </lineage>
</organism>
<dbReference type="PRINTS" id="PR00081">
    <property type="entry name" value="GDHRDH"/>
</dbReference>
<evidence type="ECO:0000256" key="2">
    <source>
        <dbReference type="ARBA" id="ARBA00023002"/>
    </source>
</evidence>
<protein>
    <submittedName>
        <fullName evidence="3">NADP-dependent 3-hydroxy acid dehydrogenase YdfG</fullName>
    </submittedName>
</protein>
<proteinExistence type="inferred from homology"/>
<gene>
    <name evidence="3" type="ORF">SAMN05421639_104477</name>
</gene>
<dbReference type="SUPFAM" id="SSF51735">
    <property type="entry name" value="NAD(P)-binding Rossmann-fold domains"/>
    <property type="match status" value="1"/>
</dbReference>
<dbReference type="Proteomes" id="UP000186373">
    <property type="component" value="Unassembled WGS sequence"/>
</dbReference>
<evidence type="ECO:0000313" key="4">
    <source>
        <dbReference type="Proteomes" id="UP000186373"/>
    </source>
</evidence>
<dbReference type="PANTHER" id="PTHR44169">
    <property type="entry name" value="NADPH-DEPENDENT 1-ACYLDIHYDROXYACETONE PHOSPHATE REDUCTASE"/>
    <property type="match status" value="1"/>
</dbReference>
<accession>A0A1N7IS61</accession>
<dbReference type="Gene3D" id="3.40.50.720">
    <property type="entry name" value="NAD(P)-binding Rossmann-like Domain"/>
    <property type="match status" value="1"/>
</dbReference>
<reference evidence="4" key="1">
    <citation type="submission" date="2017-01" db="EMBL/GenBank/DDBJ databases">
        <authorList>
            <person name="Varghese N."/>
            <person name="Submissions S."/>
        </authorList>
    </citation>
    <scope>NUCLEOTIDE SEQUENCE [LARGE SCALE GENOMIC DNA]</scope>
    <source>
        <strain evidence="4">DSM 17126</strain>
    </source>
</reference>
<dbReference type="AlphaFoldDB" id="A0A1N7IS61"/>
<evidence type="ECO:0000256" key="1">
    <source>
        <dbReference type="ARBA" id="ARBA00006484"/>
    </source>
</evidence>
<name>A0A1N7IS61_9FLAO</name>
<dbReference type="PANTHER" id="PTHR44169:SF6">
    <property type="entry name" value="NADPH-DEPENDENT 1-ACYLDIHYDROXYACETONE PHOSPHATE REDUCTASE"/>
    <property type="match status" value="1"/>
</dbReference>
<sequence>MWSIKIQLSVLKSIFTQNSNRDNPMNVFIAGGTSGIGYALARHYLEKGYTVGICGRNPAKISENNFEKLKAFQADVCDMDSIATAVHSFLNDRENLDLFINCAGSYAEDVAGKISYEEAEEMLQTNILGTVNCFETARKLMKGQKKGSIAVIASVSGILDYENSSLYTKTKRSVIQISDAYRRALKPFGISVTAIAPGYVDTEKLRQLNHNDLHKKPFLTDVQTAVNIISKAIENQEKLVIFPAKMKWMMKSLSLLPSFLLNTIMFRKARWMKQDQP</sequence>
<dbReference type="Pfam" id="PF00106">
    <property type="entry name" value="adh_short"/>
    <property type="match status" value="1"/>
</dbReference>
<dbReference type="InterPro" id="IPR002347">
    <property type="entry name" value="SDR_fam"/>
</dbReference>
<comment type="similarity">
    <text evidence="1">Belongs to the short-chain dehydrogenases/reductases (SDR) family.</text>
</comment>
<dbReference type="EMBL" id="FTNY01000004">
    <property type="protein sequence ID" value="SIS39836.1"/>
    <property type="molecule type" value="Genomic_DNA"/>
</dbReference>
<keyword evidence="2" id="KW-0560">Oxidoreductase</keyword>
<keyword evidence="4" id="KW-1185">Reference proteome</keyword>
<dbReference type="InterPro" id="IPR036291">
    <property type="entry name" value="NAD(P)-bd_dom_sf"/>
</dbReference>
<evidence type="ECO:0000313" key="3">
    <source>
        <dbReference type="EMBL" id="SIS39836.1"/>
    </source>
</evidence>
<dbReference type="CDD" id="cd05233">
    <property type="entry name" value="SDR_c"/>
    <property type="match status" value="1"/>
</dbReference>